<keyword evidence="2" id="KW-1185">Reference proteome</keyword>
<gene>
    <name evidence="1" type="ORF">IW261DRAFT_1426221</name>
</gene>
<accession>A0AA39NN60</accession>
<dbReference type="Proteomes" id="UP001175227">
    <property type="component" value="Unassembled WGS sequence"/>
</dbReference>
<dbReference type="AlphaFoldDB" id="A0AA39NN60"/>
<evidence type="ECO:0000313" key="1">
    <source>
        <dbReference type="EMBL" id="KAK0468711.1"/>
    </source>
</evidence>
<reference evidence="1" key="1">
    <citation type="submission" date="2023-06" db="EMBL/GenBank/DDBJ databases">
        <authorList>
            <consortium name="Lawrence Berkeley National Laboratory"/>
            <person name="Ahrendt S."/>
            <person name="Sahu N."/>
            <person name="Indic B."/>
            <person name="Wong-Bajracharya J."/>
            <person name="Merenyi Z."/>
            <person name="Ke H.-M."/>
            <person name="Monk M."/>
            <person name="Kocsube S."/>
            <person name="Drula E."/>
            <person name="Lipzen A."/>
            <person name="Balint B."/>
            <person name="Henrissat B."/>
            <person name="Andreopoulos B."/>
            <person name="Martin F.M."/>
            <person name="Harder C.B."/>
            <person name="Rigling D."/>
            <person name="Ford K.L."/>
            <person name="Foster G.D."/>
            <person name="Pangilinan J."/>
            <person name="Papanicolaou A."/>
            <person name="Barry K."/>
            <person name="LaButti K."/>
            <person name="Viragh M."/>
            <person name="Koriabine M."/>
            <person name="Yan M."/>
            <person name="Riley R."/>
            <person name="Champramary S."/>
            <person name="Plett K.L."/>
            <person name="Tsai I.J."/>
            <person name="Slot J."/>
            <person name="Sipos G."/>
            <person name="Plett J."/>
            <person name="Nagy L.G."/>
            <person name="Grigoriev I.V."/>
        </authorList>
    </citation>
    <scope>NUCLEOTIDE SEQUENCE</scope>
    <source>
        <strain evidence="1">ICMP 16352</strain>
    </source>
</reference>
<evidence type="ECO:0000313" key="2">
    <source>
        <dbReference type="Proteomes" id="UP001175227"/>
    </source>
</evidence>
<proteinExistence type="predicted"/>
<organism evidence="1 2">
    <name type="scientific">Armillaria novae-zelandiae</name>
    <dbReference type="NCBI Taxonomy" id="153914"/>
    <lineage>
        <taxon>Eukaryota</taxon>
        <taxon>Fungi</taxon>
        <taxon>Dikarya</taxon>
        <taxon>Basidiomycota</taxon>
        <taxon>Agaricomycotina</taxon>
        <taxon>Agaricomycetes</taxon>
        <taxon>Agaricomycetidae</taxon>
        <taxon>Agaricales</taxon>
        <taxon>Marasmiineae</taxon>
        <taxon>Physalacriaceae</taxon>
        <taxon>Armillaria</taxon>
    </lineage>
</organism>
<comment type="caution">
    <text evidence="1">The sequence shown here is derived from an EMBL/GenBank/DDBJ whole genome shotgun (WGS) entry which is preliminary data.</text>
</comment>
<name>A0AA39NN60_9AGAR</name>
<dbReference type="EMBL" id="JAUEPR010000068">
    <property type="protein sequence ID" value="KAK0468711.1"/>
    <property type="molecule type" value="Genomic_DNA"/>
</dbReference>
<protein>
    <submittedName>
        <fullName evidence="1">Uncharacterized protein</fullName>
    </submittedName>
</protein>
<sequence length="262" mass="28864">MSLNVELIPVQDIPFEDYYNNLMWAHTVAACYFETAARRAAPTGEVINSVEKAHIYLDAHMYILEQFELADSQYGLALRSAISLLVARIPTNLHCHEWSNPKQPQVLPHHGTTRPKPRMIHTPEPPKELSFSTPGKKLIGVMLPLIGSTLGGPNMHKCQQDQEAIMDAPLPVWNVQYESSLGPSLSTPPAPKAGSLAALKAVLPASKSIPGAMHFKGRACKAFKKSLAPKTVQPLPTTKKPVFCELIFPFSISFSHWLFAPP</sequence>